<comment type="caution">
    <text evidence="2">The sequence shown here is derived from an EMBL/GenBank/DDBJ whole genome shotgun (WGS) entry which is preliminary data.</text>
</comment>
<dbReference type="OrthoDB" id="7300512at2"/>
<sequence length="266" mass="27875">MSAPVSTKLALTFTPPGATGDPPPVYLYRPPTERQREQWRARVTSIAGATMSPARLREVAKAGIDALCDDAEDRAALLGLIDAAQRADDAGRDIATRAALVAVGRAAAAEDDPAAALLDAELAGLQAEAAAAALSPRQADQLEQLDAMLRRLHPPYARELERRMLWASLSPRVACSLFLTGWRDVIGRDGQRVPFKRVGGEVPDELIDRLPTDHAAIVGAQILTAIFPTGEDAKKPASPSGSPGVATSSSTTTEIPSSAQTAATAG</sequence>
<evidence type="ECO:0000313" key="2">
    <source>
        <dbReference type="EMBL" id="TXL72558.1"/>
    </source>
</evidence>
<evidence type="ECO:0000256" key="1">
    <source>
        <dbReference type="SAM" id="MobiDB-lite"/>
    </source>
</evidence>
<dbReference type="EMBL" id="VDUZ01000032">
    <property type="protein sequence ID" value="TXL72558.1"/>
    <property type="molecule type" value="Genomic_DNA"/>
</dbReference>
<feature type="region of interest" description="Disordered" evidence="1">
    <location>
        <begin position="231"/>
        <end position="266"/>
    </location>
</feature>
<dbReference type="RefSeq" id="WP_147849717.1">
    <property type="nucleotide sequence ID" value="NZ_VDUZ01000032.1"/>
</dbReference>
<accession>A0A5C8PFH9</accession>
<reference evidence="2 3" key="1">
    <citation type="submission" date="2019-06" db="EMBL/GenBank/DDBJ databases">
        <title>New taxonomy in bacterial strain CC-CFT640, isolated from vineyard.</title>
        <authorList>
            <person name="Lin S.-Y."/>
            <person name="Tsai C.-F."/>
            <person name="Young C.-C."/>
        </authorList>
    </citation>
    <scope>NUCLEOTIDE SEQUENCE [LARGE SCALE GENOMIC DNA]</scope>
    <source>
        <strain evidence="2 3">CC-CFT640</strain>
    </source>
</reference>
<name>A0A5C8PFH9_9HYPH</name>
<evidence type="ECO:0000313" key="3">
    <source>
        <dbReference type="Proteomes" id="UP000321638"/>
    </source>
</evidence>
<dbReference type="Proteomes" id="UP000321638">
    <property type="component" value="Unassembled WGS sequence"/>
</dbReference>
<organism evidence="2 3">
    <name type="scientific">Vineibacter terrae</name>
    <dbReference type="NCBI Taxonomy" id="2586908"/>
    <lineage>
        <taxon>Bacteria</taxon>
        <taxon>Pseudomonadati</taxon>
        <taxon>Pseudomonadota</taxon>
        <taxon>Alphaproteobacteria</taxon>
        <taxon>Hyphomicrobiales</taxon>
        <taxon>Vineibacter</taxon>
    </lineage>
</organism>
<gene>
    <name evidence="2" type="ORF">FHP25_25005</name>
</gene>
<dbReference type="AlphaFoldDB" id="A0A5C8PFH9"/>
<protein>
    <submittedName>
        <fullName evidence="2">Uncharacterized protein</fullName>
    </submittedName>
</protein>
<keyword evidence="3" id="KW-1185">Reference proteome</keyword>
<proteinExistence type="predicted"/>
<feature type="compositionally biased region" description="Polar residues" evidence="1">
    <location>
        <begin position="254"/>
        <end position="266"/>
    </location>
</feature>